<sequence>MEQLNLQKYILQLNKDVNPGLQLSAEAVVVMDDMLHDILKKISTNLKELSECTYQKTLTVSLLESSTRLTLPTILDDFAIDYGRNAVSKSLRDMN</sequence>
<name>A0A4Y2ADL8_ARAVE</name>
<dbReference type="AlphaFoldDB" id="A0A4Y2ADL8"/>
<accession>A0A4Y2ADL8</accession>
<dbReference type="SUPFAM" id="SSF47113">
    <property type="entry name" value="Histone-fold"/>
    <property type="match status" value="1"/>
</dbReference>
<protein>
    <submittedName>
        <fullName evidence="2">Uncharacterized protein</fullName>
    </submittedName>
</protein>
<keyword evidence="3" id="KW-1185">Reference proteome</keyword>
<comment type="similarity">
    <text evidence="1">Belongs to the histone H2B family.</text>
</comment>
<evidence type="ECO:0000313" key="3">
    <source>
        <dbReference type="Proteomes" id="UP000499080"/>
    </source>
</evidence>
<dbReference type="EMBL" id="BGPR01000012">
    <property type="protein sequence ID" value="GBL77336.1"/>
    <property type="molecule type" value="Genomic_DNA"/>
</dbReference>
<reference evidence="2 3" key="1">
    <citation type="journal article" date="2019" name="Sci. Rep.">
        <title>Orb-weaving spider Araneus ventricosus genome elucidates the spidroin gene catalogue.</title>
        <authorList>
            <person name="Kono N."/>
            <person name="Nakamura H."/>
            <person name="Ohtoshi R."/>
            <person name="Moran D.A.P."/>
            <person name="Shinohara A."/>
            <person name="Yoshida Y."/>
            <person name="Fujiwara M."/>
            <person name="Mori M."/>
            <person name="Tomita M."/>
            <person name="Arakawa K."/>
        </authorList>
    </citation>
    <scope>NUCLEOTIDE SEQUENCE [LARGE SCALE GENOMIC DNA]</scope>
</reference>
<dbReference type="Gene3D" id="1.10.20.10">
    <property type="entry name" value="Histone, subunit A"/>
    <property type="match status" value="1"/>
</dbReference>
<dbReference type="OrthoDB" id="6430406at2759"/>
<dbReference type="GO" id="GO:0003677">
    <property type="term" value="F:DNA binding"/>
    <property type="evidence" value="ECO:0007669"/>
    <property type="project" value="InterPro"/>
</dbReference>
<dbReference type="GO" id="GO:0030527">
    <property type="term" value="F:structural constituent of chromatin"/>
    <property type="evidence" value="ECO:0007669"/>
    <property type="project" value="InterPro"/>
</dbReference>
<gene>
    <name evidence="2" type="ORF">AVEN_41762_1</name>
</gene>
<dbReference type="InterPro" id="IPR009072">
    <property type="entry name" value="Histone-fold"/>
</dbReference>
<organism evidence="2 3">
    <name type="scientific">Araneus ventricosus</name>
    <name type="common">Orbweaver spider</name>
    <name type="synonym">Epeira ventricosa</name>
    <dbReference type="NCBI Taxonomy" id="182803"/>
    <lineage>
        <taxon>Eukaryota</taxon>
        <taxon>Metazoa</taxon>
        <taxon>Ecdysozoa</taxon>
        <taxon>Arthropoda</taxon>
        <taxon>Chelicerata</taxon>
        <taxon>Arachnida</taxon>
        <taxon>Araneae</taxon>
        <taxon>Araneomorphae</taxon>
        <taxon>Entelegynae</taxon>
        <taxon>Araneoidea</taxon>
        <taxon>Araneidae</taxon>
        <taxon>Araneus</taxon>
    </lineage>
</organism>
<dbReference type="Proteomes" id="UP000499080">
    <property type="component" value="Unassembled WGS sequence"/>
</dbReference>
<proteinExistence type="inferred from homology"/>
<evidence type="ECO:0000313" key="2">
    <source>
        <dbReference type="EMBL" id="GBL77336.1"/>
    </source>
</evidence>
<evidence type="ECO:0000256" key="1">
    <source>
        <dbReference type="ARBA" id="ARBA00006846"/>
    </source>
</evidence>
<dbReference type="GO" id="GO:0000786">
    <property type="term" value="C:nucleosome"/>
    <property type="evidence" value="ECO:0007669"/>
    <property type="project" value="InterPro"/>
</dbReference>
<dbReference type="PRINTS" id="PR00621">
    <property type="entry name" value="HISTONEH2B"/>
</dbReference>
<dbReference type="InterPro" id="IPR000558">
    <property type="entry name" value="Histone_H2B"/>
</dbReference>
<comment type="caution">
    <text evidence="2">The sequence shown here is derived from an EMBL/GenBank/DDBJ whole genome shotgun (WGS) entry which is preliminary data.</text>
</comment>
<dbReference type="GO" id="GO:0046982">
    <property type="term" value="F:protein heterodimerization activity"/>
    <property type="evidence" value="ECO:0007669"/>
    <property type="project" value="InterPro"/>
</dbReference>